<protein>
    <submittedName>
        <fullName evidence="2">McrA Restriction endonuclease</fullName>
    </submittedName>
</protein>
<dbReference type="Pfam" id="PF01844">
    <property type="entry name" value="HNH"/>
    <property type="match status" value="1"/>
</dbReference>
<dbReference type="EMBL" id="LR796233">
    <property type="protein sequence ID" value="CAB4129082.1"/>
    <property type="molecule type" value="Genomic_DNA"/>
</dbReference>
<keyword evidence="2" id="KW-0255">Endonuclease</keyword>
<dbReference type="CDD" id="cd00085">
    <property type="entry name" value="HNHc"/>
    <property type="match status" value="1"/>
</dbReference>
<dbReference type="PANTHER" id="PTHR33877">
    <property type="entry name" value="SLL1193 PROTEIN"/>
    <property type="match status" value="1"/>
</dbReference>
<reference evidence="2" key="1">
    <citation type="submission" date="2020-04" db="EMBL/GenBank/DDBJ databases">
        <authorList>
            <person name="Chiriac C."/>
            <person name="Salcher M."/>
            <person name="Ghai R."/>
            <person name="Kavagutti S V."/>
        </authorList>
    </citation>
    <scope>NUCLEOTIDE SEQUENCE</scope>
</reference>
<dbReference type="InterPro" id="IPR002711">
    <property type="entry name" value="HNH"/>
</dbReference>
<name>A0A6J5L6A2_9CAUD</name>
<keyword evidence="2" id="KW-0378">Hydrolase</keyword>
<dbReference type="GO" id="GO:0004519">
    <property type="term" value="F:endonuclease activity"/>
    <property type="evidence" value="ECO:0007669"/>
    <property type="project" value="UniProtKB-KW"/>
</dbReference>
<feature type="domain" description="HNH nuclease" evidence="1">
    <location>
        <begin position="75"/>
        <end position="127"/>
    </location>
</feature>
<dbReference type="Gene3D" id="1.10.30.50">
    <property type="match status" value="1"/>
</dbReference>
<dbReference type="PANTHER" id="PTHR33877:SF2">
    <property type="entry name" value="OS07G0170200 PROTEIN"/>
    <property type="match status" value="1"/>
</dbReference>
<keyword evidence="2" id="KW-0540">Nuclease</keyword>
<gene>
    <name evidence="2" type="ORF">UFOVP112_180</name>
</gene>
<dbReference type="GO" id="GO:0003676">
    <property type="term" value="F:nucleic acid binding"/>
    <property type="evidence" value="ECO:0007669"/>
    <property type="project" value="InterPro"/>
</dbReference>
<dbReference type="GO" id="GO:0008270">
    <property type="term" value="F:zinc ion binding"/>
    <property type="evidence" value="ECO:0007669"/>
    <property type="project" value="InterPro"/>
</dbReference>
<proteinExistence type="predicted"/>
<organism evidence="2">
    <name type="scientific">uncultured Caudovirales phage</name>
    <dbReference type="NCBI Taxonomy" id="2100421"/>
    <lineage>
        <taxon>Viruses</taxon>
        <taxon>Duplodnaviria</taxon>
        <taxon>Heunggongvirae</taxon>
        <taxon>Uroviricota</taxon>
        <taxon>Caudoviricetes</taxon>
        <taxon>Peduoviridae</taxon>
        <taxon>Maltschvirus</taxon>
        <taxon>Maltschvirus maltsch</taxon>
    </lineage>
</organism>
<accession>A0A6J5L6A2</accession>
<dbReference type="SMART" id="SM00507">
    <property type="entry name" value="HNHc"/>
    <property type="match status" value="1"/>
</dbReference>
<dbReference type="InterPro" id="IPR003615">
    <property type="entry name" value="HNH_nuc"/>
</dbReference>
<evidence type="ECO:0000259" key="1">
    <source>
        <dbReference type="SMART" id="SM00507"/>
    </source>
</evidence>
<dbReference type="InterPro" id="IPR052892">
    <property type="entry name" value="NA-targeting_endonuclease"/>
</dbReference>
<sequence>MSDTLLLNSNYEPISVLPLSVINWQHAIKLMYLGRVHVLETYPDWIIHSERLAINVPSICVTKDYFHYKKHVKFSRYNLYMRDLFECQYCEDVFDYEELTIDHVVPRSAGGKTNWENCVTSCKSCNHSKGSTLIKPKMKPYKPDYYSLVGKWKQIPFSVKQDSWHQYLGRPKLEAA</sequence>
<evidence type="ECO:0000313" key="2">
    <source>
        <dbReference type="EMBL" id="CAB4129082.1"/>
    </source>
</evidence>